<dbReference type="Proteomes" id="UP000093510">
    <property type="component" value="Unassembled WGS sequence"/>
</dbReference>
<dbReference type="SUPFAM" id="SSF56954">
    <property type="entry name" value="Outer membrane efflux proteins (OEP)"/>
    <property type="match status" value="1"/>
</dbReference>
<evidence type="ECO:0000313" key="8">
    <source>
        <dbReference type="Proteomes" id="UP000093510"/>
    </source>
</evidence>
<dbReference type="OrthoDB" id="976750at2"/>
<dbReference type="STRING" id="1763534.GCA_001831475_01832"/>
<dbReference type="RefSeq" id="WP_066331099.1">
    <property type="nucleotide sequence ID" value="NZ_CP017688.1"/>
</dbReference>
<evidence type="ECO:0000256" key="6">
    <source>
        <dbReference type="SAM" id="SignalP"/>
    </source>
</evidence>
<dbReference type="GO" id="GO:0015562">
    <property type="term" value="F:efflux transmembrane transporter activity"/>
    <property type="evidence" value="ECO:0007669"/>
    <property type="project" value="InterPro"/>
</dbReference>
<evidence type="ECO:0000256" key="2">
    <source>
        <dbReference type="ARBA" id="ARBA00022452"/>
    </source>
</evidence>
<evidence type="ECO:0000313" key="7">
    <source>
        <dbReference type="EMBL" id="OCB78540.1"/>
    </source>
</evidence>
<dbReference type="AlphaFoldDB" id="A0A1B9E995"/>
<dbReference type="PANTHER" id="PTHR30026:SF20">
    <property type="entry name" value="OUTER MEMBRANE PROTEIN TOLC"/>
    <property type="match status" value="1"/>
</dbReference>
<dbReference type="Gene3D" id="1.20.1600.10">
    <property type="entry name" value="Outer membrane efflux proteins (OEP)"/>
    <property type="match status" value="1"/>
</dbReference>
<dbReference type="GO" id="GO:0009279">
    <property type="term" value="C:cell outer membrane"/>
    <property type="evidence" value="ECO:0007669"/>
    <property type="project" value="UniProtKB-SubCell"/>
</dbReference>
<keyword evidence="8" id="KW-1185">Reference proteome</keyword>
<comment type="subcellular location">
    <subcellularLocation>
        <location evidence="1">Cell outer membrane</location>
    </subcellularLocation>
</comment>
<comment type="caution">
    <text evidence="7">The sequence shown here is derived from an EMBL/GenBank/DDBJ whole genome shotgun (WGS) entry which is preliminary data.</text>
</comment>
<keyword evidence="4" id="KW-0472">Membrane</keyword>
<accession>A0A1B9E995</accession>
<protein>
    <submittedName>
        <fullName evidence="7">Transporter</fullName>
    </submittedName>
</protein>
<sequence>MRNILILVLCMASFWSTAQQPLSLEACYAAAIQNYPIAKQRDLWQQKNHLETAALYRAKLPKIDLQAQATYQSDVTQLPIAIPNMAITPANQDQYRLTAQANQLVYHGGLIGVNVKLNALQMATEQQEISIQLYQLQSRIAPLFFSILVLQEKNLLLLAKQKQLALKSAEMQSGVQSGAVLIASKKTLEAESLRIKQQLTEIKYQRKNQIENLATLTVLNIDQNVVLVRPTIQTIVAKTNQRPELQLLDLKSQQIDLQKNIIGKNNLPKINAFGQIGYGNPGLNMLDNSFQTFYVLGIRASWKVLDWNQSQKEQQALTLSKGLIATEKERFVIQNQVQLQETENQSYALQEMVTTDKEIIRLREYVEKSAAAQLKYGVITASEYVVALTELYEAKTNEKCHLLQLALAQENYQLLQGQDILNTQ</sequence>
<evidence type="ECO:0000256" key="1">
    <source>
        <dbReference type="ARBA" id="ARBA00004442"/>
    </source>
</evidence>
<dbReference type="GO" id="GO:1990281">
    <property type="term" value="C:efflux pump complex"/>
    <property type="evidence" value="ECO:0007669"/>
    <property type="project" value="TreeGrafter"/>
</dbReference>
<proteinExistence type="predicted"/>
<dbReference type="EMBL" id="LVEP01000002">
    <property type="protein sequence ID" value="OCB78540.1"/>
    <property type="molecule type" value="Genomic_DNA"/>
</dbReference>
<evidence type="ECO:0000256" key="5">
    <source>
        <dbReference type="ARBA" id="ARBA00023237"/>
    </source>
</evidence>
<feature type="signal peptide" evidence="6">
    <location>
        <begin position="1"/>
        <end position="18"/>
    </location>
</feature>
<name>A0A1B9E995_9FLAO</name>
<keyword evidence="3" id="KW-0812">Transmembrane</keyword>
<keyword evidence="2" id="KW-1134">Transmembrane beta strand</keyword>
<dbReference type="InterPro" id="IPR051906">
    <property type="entry name" value="TolC-like"/>
</dbReference>
<feature type="chain" id="PRO_5008625458" evidence="6">
    <location>
        <begin position="19"/>
        <end position="424"/>
    </location>
</feature>
<reference evidence="7 8" key="1">
    <citation type="submission" date="2016-03" db="EMBL/GenBank/DDBJ databases">
        <authorList>
            <person name="Ploux O."/>
        </authorList>
    </citation>
    <scope>NUCLEOTIDE SEQUENCE [LARGE SCALE GENOMIC DNA]</scope>
    <source>
        <strain evidence="7 8">LPB0076</strain>
    </source>
</reference>
<keyword evidence="5" id="KW-0998">Cell outer membrane</keyword>
<dbReference type="GO" id="GO:0015288">
    <property type="term" value="F:porin activity"/>
    <property type="evidence" value="ECO:0007669"/>
    <property type="project" value="TreeGrafter"/>
</dbReference>
<evidence type="ECO:0000256" key="3">
    <source>
        <dbReference type="ARBA" id="ARBA00022692"/>
    </source>
</evidence>
<dbReference type="PANTHER" id="PTHR30026">
    <property type="entry name" value="OUTER MEMBRANE PROTEIN TOLC"/>
    <property type="match status" value="1"/>
</dbReference>
<evidence type="ECO:0000256" key="4">
    <source>
        <dbReference type="ARBA" id="ARBA00023136"/>
    </source>
</evidence>
<gene>
    <name evidence="7" type="ORF">LPBF_00650</name>
</gene>
<keyword evidence="6" id="KW-0732">Signal</keyword>
<organism evidence="7 8">
    <name type="scientific">Flavobacterium crassostreae</name>
    <dbReference type="NCBI Taxonomy" id="1763534"/>
    <lineage>
        <taxon>Bacteria</taxon>
        <taxon>Pseudomonadati</taxon>
        <taxon>Bacteroidota</taxon>
        <taxon>Flavobacteriia</taxon>
        <taxon>Flavobacteriales</taxon>
        <taxon>Flavobacteriaceae</taxon>
        <taxon>Flavobacterium</taxon>
    </lineage>
</organism>